<dbReference type="Proteomes" id="UP000612233">
    <property type="component" value="Unassembled WGS sequence"/>
</dbReference>
<keyword evidence="4" id="KW-1185">Reference proteome</keyword>
<dbReference type="GO" id="GO:0016020">
    <property type="term" value="C:membrane"/>
    <property type="evidence" value="ECO:0007669"/>
    <property type="project" value="InterPro"/>
</dbReference>
<dbReference type="SUPFAM" id="SSF55874">
    <property type="entry name" value="ATPase domain of HSP90 chaperone/DNA topoisomerase II/histidine kinase"/>
    <property type="match status" value="1"/>
</dbReference>
<feature type="transmembrane region" description="Helical" evidence="1">
    <location>
        <begin position="107"/>
        <end position="127"/>
    </location>
</feature>
<accession>A0A927GIC7</accession>
<sequence>MKAPSLSPLARRVLLHLGFWLVLLGLGVFNSLVPGSGQSRPINIAASLWVLFAFAGSTYLHNYFLLPRLLRRRRYVAYFAAVVGLILGVAWLNATLLVWWIGAKYMLAARAITLLLFMVLTLGIKLLRDDSQVRLRVEVLERTQAEQELQLLKAQVNPHFLFNTLNSIYALTLRDTGRAPDTILRLADLMRYMVATAAQPEVGLAEELTYLDNYLTLERIRLNPSAEVVFRQQGDVTDVFLAPMLLLPFVENAFKHGVETQVQNIRVEIDASWQGNELFFQVVNSKPATPPPTKSTRTGLANVRKRLQLLYPDRHELTLTETEHEYRVHLWLKL</sequence>
<reference evidence="3" key="1">
    <citation type="submission" date="2020-09" db="EMBL/GenBank/DDBJ databases">
        <authorList>
            <person name="Kim M.K."/>
        </authorList>
    </citation>
    <scope>NUCLEOTIDE SEQUENCE</scope>
    <source>
        <strain evidence="3">BT664</strain>
    </source>
</reference>
<dbReference type="InterPro" id="IPR010559">
    <property type="entry name" value="Sig_transdc_His_kin_internal"/>
</dbReference>
<dbReference type="RefSeq" id="WP_191004085.1">
    <property type="nucleotide sequence ID" value="NZ_JACXAD010000004.1"/>
</dbReference>
<evidence type="ECO:0000313" key="3">
    <source>
        <dbReference type="EMBL" id="MBD2767262.1"/>
    </source>
</evidence>
<dbReference type="GO" id="GO:0000155">
    <property type="term" value="F:phosphorelay sensor kinase activity"/>
    <property type="evidence" value="ECO:0007669"/>
    <property type="project" value="InterPro"/>
</dbReference>
<keyword evidence="1" id="KW-0472">Membrane</keyword>
<evidence type="ECO:0000313" key="4">
    <source>
        <dbReference type="Proteomes" id="UP000612233"/>
    </source>
</evidence>
<dbReference type="Gene3D" id="3.30.565.10">
    <property type="entry name" value="Histidine kinase-like ATPase, C-terminal domain"/>
    <property type="match status" value="1"/>
</dbReference>
<name>A0A927GIC7_9BACT</name>
<comment type="caution">
    <text evidence="3">The sequence shown here is derived from an EMBL/GenBank/DDBJ whole genome shotgun (WGS) entry which is preliminary data.</text>
</comment>
<protein>
    <submittedName>
        <fullName evidence="3">Histidine kinase</fullName>
    </submittedName>
</protein>
<feature type="domain" description="Signal transduction histidine kinase internal region" evidence="2">
    <location>
        <begin position="148"/>
        <end position="223"/>
    </location>
</feature>
<evidence type="ECO:0000259" key="2">
    <source>
        <dbReference type="Pfam" id="PF06580"/>
    </source>
</evidence>
<feature type="transmembrane region" description="Helical" evidence="1">
    <location>
        <begin position="76"/>
        <end position="101"/>
    </location>
</feature>
<keyword evidence="3" id="KW-0418">Kinase</keyword>
<dbReference type="AlphaFoldDB" id="A0A927GIC7"/>
<proteinExistence type="predicted"/>
<keyword evidence="3" id="KW-0808">Transferase</keyword>
<dbReference type="InterPro" id="IPR050640">
    <property type="entry name" value="Bact_2-comp_sensor_kinase"/>
</dbReference>
<feature type="transmembrane region" description="Helical" evidence="1">
    <location>
        <begin position="44"/>
        <end position="64"/>
    </location>
</feature>
<keyword evidence="1" id="KW-1133">Transmembrane helix</keyword>
<dbReference type="PANTHER" id="PTHR34220">
    <property type="entry name" value="SENSOR HISTIDINE KINASE YPDA"/>
    <property type="match status" value="1"/>
</dbReference>
<dbReference type="Pfam" id="PF06580">
    <property type="entry name" value="His_kinase"/>
    <property type="match status" value="1"/>
</dbReference>
<gene>
    <name evidence="3" type="ORF">IC235_05095</name>
</gene>
<dbReference type="PANTHER" id="PTHR34220:SF7">
    <property type="entry name" value="SENSOR HISTIDINE KINASE YPDA"/>
    <property type="match status" value="1"/>
</dbReference>
<keyword evidence="1" id="KW-0812">Transmembrane</keyword>
<evidence type="ECO:0000256" key="1">
    <source>
        <dbReference type="SAM" id="Phobius"/>
    </source>
</evidence>
<dbReference type="EMBL" id="JACXAD010000004">
    <property type="protein sequence ID" value="MBD2767262.1"/>
    <property type="molecule type" value="Genomic_DNA"/>
</dbReference>
<organism evidence="3 4">
    <name type="scientific">Hymenobacter montanus</name>
    <dbReference type="NCBI Taxonomy" id="2771359"/>
    <lineage>
        <taxon>Bacteria</taxon>
        <taxon>Pseudomonadati</taxon>
        <taxon>Bacteroidota</taxon>
        <taxon>Cytophagia</taxon>
        <taxon>Cytophagales</taxon>
        <taxon>Hymenobacteraceae</taxon>
        <taxon>Hymenobacter</taxon>
    </lineage>
</organism>
<feature type="transmembrane region" description="Helical" evidence="1">
    <location>
        <begin position="12"/>
        <end position="32"/>
    </location>
</feature>
<dbReference type="InterPro" id="IPR036890">
    <property type="entry name" value="HATPase_C_sf"/>
</dbReference>